<feature type="domain" description="Surface glycan-binding protein B xyloglucan binding" evidence="2">
    <location>
        <begin position="465"/>
        <end position="657"/>
    </location>
</feature>
<dbReference type="EMBL" id="AGXW01000009">
    <property type="protein sequence ID" value="EKJ90492.1"/>
    <property type="molecule type" value="Genomic_DNA"/>
</dbReference>
<feature type="signal peptide" evidence="1">
    <location>
        <begin position="1"/>
        <end position="27"/>
    </location>
</feature>
<dbReference type="HOGENOM" id="CLU_423161_0_0_10"/>
<feature type="chain" id="PRO_5003884624" description="Surface glycan-binding protein B xyloglucan binding domain-containing protein" evidence="1">
    <location>
        <begin position="28"/>
        <end position="664"/>
    </location>
</feature>
<protein>
    <recommendedName>
        <fullName evidence="2">Surface glycan-binding protein B xyloglucan binding domain-containing protein</fullName>
    </recommendedName>
</protein>
<dbReference type="Gene3D" id="2.60.40.10">
    <property type="entry name" value="Immunoglobulins"/>
    <property type="match status" value="4"/>
</dbReference>
<evidence type="ECO:0000313" key="3">
    <source>
        <dbReference type="EMBL" id="EKJ90492.1"/>
    </source>
</evidence>
<reference evidence="3 4" key="1">
    <citation type="submission" date="2012-02" db="EMBL/GenBank/DDBJ databases">
        <title>The Genome Sequence of Bacteroides finegoldii CL09T03C10.</title>
        <authorList>
            <consortium name="The Broad Institute Genome Sequencing Platform"/>
            <person name="Earl A."/>
            <person name="Ward D."/>
            <person name="Feldgarden M."/>
            <person name="Gevers D."/>
            <person name="Zitomersky N.L."/>
            <person name="Coyne M.J."/>
            <person name="Comstock L.E."/>
            <person name="Young S.K."/>
            <person name="Zeng Q."/>
            <person name="Gargeya S."/>
            <person name="Fitzgerald M."/>
            <person name="Haas B."/>
            <person name="Abouelleil A."/>
            <person name="Alvarado L."/>
            <person name="Arachchi H.M."/>
            <person name="Berlin A."/>
            <person name="Chapman S.B."/>
            <person name="Gearin G."/>
            <person name="Goldberg J."/>
            <person name="Griggs A."/>
            <person name="Gujja S."/>
            <person name="Hansen M."/>
            <person name="Heiman D."/>
            <person name="Howarth C."/>
            <person name="Larimer J."/>
            <person name="Lui A."/>
            <person name="MacDonald P.J.P."/>
            <person name="McCowen C."/>
            <person name="Montmayeur A."/>
            <person name="Murphy C."/>
            <person name="Neiman D."/>
            <person name="Pearson M."/>
            <person name="Priest M."/>
            <person name="Roberts A."/>
            <person name="Saif S."/>
            <person name="Shea T."/>
            <person name="Sisk P."/>
            <person name="Stolte C."/>
            <person name="Sykes S."/>
            <person name="Wortman J."/>
            <person name="Nusbaum C."/>
            <person name="Birren B."/>
        </authorList>
    </citation>
    <scope>NUCLEOTIDE SEQUENCE [LARGE SCALE GENOMIC DNA]</scope>
    <source>
        <strain evidence="3 4">CL09T03C10</strain>
    </source>
</reference>
<dbReference type="Proteomes" id="UP000007995">
    <property type="component" value="Unassembled WGS sequence"/>
</dbReference>
<evidence type="ECO:0000256" key="1">
    <source>
        <dbReference type="SAM" id="SignalP"/>
    </source>
</evidence>
<dbReference type="Pfam" id="PF18329">
    <property type="entry name" value="SGBP_B_XBD"/>
    <property type="match status" value="1"/>
</dbReference>
<sequence length="664" mass="73173">MKSLRYMQSVICICMTAIMLTGVFSCSDDEKDVEELLPPTITKVCVWNEENQEWTIPEAGQKVRIGSLLRIEGTNMDKTIAVYINGGQVAGFRVETDAIELVIPDIPVDEGEIKEVNLNLIRVVNKAGAATCTAEDFQFFGKQINVTGFSLTENGGRTWTAVQELPIGGKIRIEGDGLKTVNELYMNGVAIDLTDVPTEEKSDAFLIVTIPEALPFGSAVENPDNCNKMRFVTAYDDRIVDCIIAGKQVEITGITDETGKAITEAGRNSVVVIEGKYFATLQKLSFNNQEMEPMKIESNRITFTVPADTENFTVGDGKLTVVNAYDENGVSREFTLLGFVPSVTEISYTMPKPGNVIRLTGKNLYDKAKVFFPSSTGEKEGTVKNVSPDATSMDVLVPEGVGDKAGYIRIESEGASVVMDGIVMFYKQGVFLREFTDEELKLGVSSGSLTQNKSTLYNPANRPDNDINPVNPDYFIYFKNNSIPVSTSKHGAYLRFCTRAQIEKVLETNTNLTTATLIKDIAMQLDVYMPRPWVSGMLAWRIDKDGGSGNGSRVLNVAPWTVGNSFNFGEEWHTLTYKFTDFILATGEAEVMTLGAWLSKYGMTAKDVNKIATSLLTFVNGNCMYKNGQDPQSADPQWNCVPITDFEMGLANMRLVPLVPIEFE</sequence>
<accession>K5BT23</accession>
<keyword evidence="1" id="KW-0732">Signal</keyword>
<dbReference type="PROSITE" id="PS51257">
    <property type="entry name" value="PROKAR_LIPOPROTEIN"/>
    <property type="match status" value="1"/>
</dbReference>
<dbReference type="InterPro" id="IPR040475">
    <property type="entry name" value="SGBP_B_XBD"/>
</dbReference>
<name>K5BT23_9BACE</name>
<evidence type="ECO:0000313" key="4">
    <source>
        <dbReference type="Proteomes" id="UP000007995"/>
    </source>
</evidence>
<proteinExistence type="predicted"/>
<dbReference type="AlphaFoldDB" id="K5BT23"/>
<dbReference type="InterPro" id="IPR013783">
    <property type="entry name" value="Ig-like_fold"/>
</dbReference>
<evidence type="ECO:0000259" key="2">
    <source>
        <dbReference type="Pfam" id="PF18329"/>
    </source>
</evidence>
<gene>
    <name evidence="3" type="ORF">HMPREF1057_02527</name>
</gene>
<organism evidence="3 4">
    <name type="scientific">Bacteroides finegoldii CL09T03C10</name>
    <dbReference type="NCBI Taxonomy" id="997888"/>
    <lineage>
        <taxon>Bacteria</taxon>
        <taxon>Pseudomonadati</taxon>
        <taxon>Bacteroidota</taxon>
        <taxon>Bacteroidia</taxon>
        <taxon>Bacteroidales</taxon>
        <taxon>Bacteroidaceae</taxon>
        <taxon>Bacteroides</taxon>
    </lineage>
</organism>
<dbReference type="RefSeq" id="WP_007763745.1">
    <property type="nucleotide sequence ID" value="NZ_AKBZ01000007.1"/>
</dbReference>
<dbReference type="GO" id="GO:0030247">
    <property type="term" value="F:polysaccharide binding"/>
    <property type="evidence" value="ECO:0007669"/>
    <property type="project" value="InterPro"/>
</dbReference>
<comment type="caution">
    <text evidence="3">The sequence shown here is derived from an EMBL/GenBank/DDBJ whole genome shotgun (WGS) entry which is preliminary data.</text>
</comment>